<dbReference type="SMART" id="SM00248">
    <property type="entry name" value="ANK"/>
    <property type="match status" value="5"/>
</dbReference>
<dbReference type="Pfam" id="PF13637">
    <property type="entry name" value="Ank_4"/>
    <property type="match status" value="1"/>
</dbReference>
<feature type="repeat" description="ANK" evidence="1">
    <location>
        <begin position="190"/>
        <end position="222"/>
    </location>
</feature>
<organism evidence="2 3">
    <name type="scientific">Symbiodinium pilosum</name>
    <name type="common">Dinoflagellate</name>
    <dbReference type="NCBI Taxonomy" id="2952"/>
    <lineage>
        <taxon>Eukaryota</taxon>
        <taxon>Sar</taxon>
        <taxon>Alveolata</taxon>
        <taxon>Dinophyceae</taxon>
        <taxon>Suessiales</taxon>
        <taxon>Symbiodiniaceae</taxon>
        <taxon>Symbiodinium</taxon>
    </lineage>
</organism>
<comment type="caution">
    <text evidence="2">The sequence shown here is derived from an EMBL/GenBank/DDBJ whole genome shotgun (WGS) entry which is preliminary data.</text>
</comment>
<dbReference type="InterPro" id="IPR052391">
    <property type="entry name" value="E3_Ligase-Neurotoxin"/>
</dbReference>
<dbReference type="Proteomes" id="UP000649617">
    <property type="component" value="Unassembled WGS sequence"/>
</dbReference>
<reference evidence="2" key="1">
    <citation type="submission" date="2021-02" db="EMBL/GenBank/DDBJ databases">
        <authorList>
            <person name="Dougan E. K."/>
            <person name="Rhodes N."/>
            <person name="Thang M."/>
            <person name="Chan C."/>
        </authorList>
    </citation>
    <scope>NUCLEOTIDE SEQUENCE</scope>
</reference>
<dbReference type="SUPFAM" id="SSF48403">
    <property type="entry name" value="Ankyrin repeat"/>
    <property type="match status" value="1"/>
</dbReference>
<gene>
    <name evidence="2" type="ORF">SPIL2461_LOCUS8888</name>
</gene>
<evidence type="ECO:0000313" key="3">
    <source>
        <dbReference type="Proteomes" id="UP000649617"/>
    </source>
</evidence>
<evidence type="ECO:0000313" key="2">
    <source>
        <dbReference type="EMBL" id="CAE7367332.1"/>
    </source>
</evidence>
<dbReference type="Pfam" id="PF12796">
    <property type="entry name" value="Ank_2"/>
    <property type="match status" value="1"/>
</dbReference>
<keyword evidence="1" id="KW-0040">ANK repeat</keyword>
<name>A0A812Q1E2_SYMPI</name>
<dbReference type="InterPro" id="IPR036770">
    <property type="entry name" value="Ankyrin_rpt-contain_sf"/>
</dbReference>
<accession>A0A812Q1E2</accession>
<feature type="repeat" description="ANK" evidence="1">
    <location>
        <begin position="278"/>
        <end position="310"/>
    </location>
</feature>
<dbReference type="OrthoDB" id="5406014at2759"/>
<dbReference type="InterPro" id="IPR002110">
    <property type="entry name" value="Ankyrin_rpt"/>
</dbReference>
<dbReference type="AlphaFoldDB" id="A0A812Q1E2"/>
<evidence type="ECO:0000256" key="1">
    <source>
        <dbReference type="PROSITE-ProRule" id="PRU00023"/>
    </source>
</evidence>
<proteinExistence type="predicted"/>
<dbReference type="PROSITE" id="PS50088">
    <property type="entry name" value="ANK_REPEAT"/>
    <property type="match status" value="2"/>
</dbReference>
<dbReference type="PANTHER" id="PTHR24133">
    <property type="entry name" value="ANKYRIN DOMAIN-CONTAINING"/>
    <property type="match status" value="1"/>
</dbReference>
<protein>
    <submittedName>
        <fullName evidence="2">Uncharacterized protein</fullName>
    </submittedName>
</protein>
<dbReference type="PROSITE" id="PS50297">
    <property type="entry name" value="ANK_REP_REGION"/>
    <property type="match status" value="1"/>
</dbReference>
<sequence>MPKGRVDEITVEVQHALTAEFLGSFSLSASSKGDVLRQHVSQHLRHPDQQEIKLHVLNEGPVLLERNLRSQAVVSGTVVTYLLRQKRDNAEVESARKCIAQCLSGSNAAYISLAARLTPDQIEEVCKSLTSAVDCLWGVFEVGSDSLRSYLLCISSRLGKLRTDNEGLGVQDLLAARVEVSSRCKEALSEGGTALHVAISWGRPKVARVLLEARCSVLETDDCGDTPLLKACLAMTQGRNSRSHLPTVGDATGEDMMEVVNRILARCGPALVNKRGWRGETALIRACSENLPQLVNILIQGKAEVNLTDDIGNSALHHLAAKPLCQDLVAELLRAQAIVDLKGEQSYTSLMFAVQKGNVHCVERLLKARASVPEACLQDPGKILRCALANCTQGHGAPQMKIFAKLIEADDDFLEQHREELLELAAEEADTDLYEFLSSSKRCRRT</sequence>
<keyword evidence="3" id="KW-1185">Reference proteome</keyword>
<dbReference type="Gene3D" id="1.25.40.20">
    <property type="entry name" value="Ankyrin repeat-containing domain"/>
    <property type="match status" value="2"/>
</dbReference>
<dbReference type="EMBL" id="CAJNIZ010014869">
    <property type="protein sequence ID" value="CAE7367332.1"/>
    <property type="molecule type" value="Genomic_DNA"/>
</dbReference>
<dbReference type="PANTHER" id="PTHR24133:SF40">
    <property type="entry name" value="ANKYRIN REPEAT DOMAIN 44"/>
    <property type="match status" value="1"/>
</dbReference>